<gene>
    <name evidence="2" type="ordered locus">Dde_0222</name>
</gene>
<protein>
    <recommendedName>
        <fullName evidence="4">DUF1641 domain-containing protein</fullName>
    </recommendedName>
</protein>
<dbReference type="eggNOG" id="COG2427">
    <property type="taxonomic scope" value="Bacteria"/>
</dbReference>
<accession>Q316X3</accession>
<dbReference type="Proteomes" id="UP000002710">
    <property type="component" value="Chromosome"/>
</dbReference>
<evidence type="ECO:0000256" key="1">
    <source>
        <dbReference type="SAM" id="Coils"/>
    </source>
</evidence>
<dbReference type="AlphaFoldDB" id="Q316X3"/>
<evidence type="ECO:0008006" key="4">
    <source>
        <dbReference type="Google" id="ProtNLM"/>
    </source>
</evidence>
<dbReference type="HOGENOM" id="CLU_102100_0_0_7"/>
<reference evidence="2 3" key="1">
    <citation type="journal article" date="2011" name="J. Bacteriol.">
        <title>Complete genome sequence and updated annotation of Desulfovibrio alaskensis G20.</title>
        <authorList>
            <person name="Hauser L.J."/>
            <person name="Land M.L."/>
            <person name="Brown S.D."/>
            <person name="Larimer F."/>
            <person name="Keller K.L."/>
            <person name="Rapp-Giles B.J."/>
            <person name="Price M.N."/>
            <person name="Lin M."/>
            <person name="Bruce D.C."/>
            <person name="Detter J.C."/>
            <person name="Tapia R."/>
            <person name="Han C.S."/>
            <person name="Goodwin L.A."/>
            <person name="Cheng J.F."/>
            <person name="Pitluck S."/>
            <person name="Copeland A."/>
            <person name="Lucas S."/>
            <person name="Nolan M."/>
            <person name="Lapidus A.L."/>
            <person name="Palumbo A.V."/>
            <person name="Wall J.D."/>
        </authorList>
    </citation>
    <scope>NUCLEOTIDE SEQUENCE [LARGE SCALE GENOMIC DNA]</scope>
    <source>
        <strain evidence="3">ATCC BAA 1058 / DSM 17464 / G20</strain>
    </source>
</reference>
<evidence type="ECO:0000313" key="2">
    <source>
        <dbReference type="EMBL" id="ABB37023.1"/>
    </source>
</evidence>
<evidence type="ECO:0000313" key="3">
    <source>
        <dbReference type="Proteomes" id="UP000002710"/>
    </source>
</evidence>
<dbReference type="STRING" id="207559.Dde_0222"/>
<proteinExistence type="predicted"/>
<organism evidence="2 3">
    <name type="scientific">Oleidesulfovibrio alaskensis (strain ATCC BAA-1058 / DSM 17464 / G20)</name>
    <name type="common">Desulfovibrio alaskensis</name>
    <dbReference type="NCBI Taxonomy" id="207559"/>
    <lineage>
        <taxon>Bacteria</taxon>
        <taxon>Pseudomonadati</taxon>
        <taxon>Thermodesulfobacteriota</taxon>
        <taxon>Desulfovibrionia</taxon>
        <taxon>Desulfovibrionales</taxon>
        <taxon>Desulfovibrionaceae</taxon>
        <taxon>Oleidesulfovibrio</taxon>
    </lineage>
</organism>
<sequence>MTNEERILEKLERMEERLDELQERGTAMRELVEDMNPIIKHMFLLSLETCQDLQGDVNLHDIKELGFRGLKSVRNINYTLDQLENLIDLWRTIHPGIAPTWPHVIAGLGRWEQEGVFKKMGALKNAGGNILAANSPEDFERMGESLVYLTRLLQQLADPNVQRFLSNAVEMLGALDMEKAKPCGVFGVVGALGSKEAKEGLGVVVELLRNLGKLKGQTPAAA</sequence>
<dbReference type="Pfam" id="PF07849">
    <property type="entry name" value="DUF1641"/>
    <property type="match status" value="1"/>
</dbReference>
<keyword evidence="3" id="KW-1185">Reference proteome</keyword>
<name>Q316X3_OLEA2</name>
<dbReference type="KEGG" id="dde:Dde_0222"/>
<dbReference type="RefSeq" id="WP_011366376.1">
    <property type="nucleotide sequence ID" value="NC_007519.1"/>
</dbReference>
<dbReference type="EMBL" id="CP000112">
    <property type="protein sequence ID" value="ABB37023.1"/>
    <property type="molecule type" value="Genomic_DNA"/>
</dbReference>
<dbReference type="InterPro" id="IPR012440">
    <property type="entry name" value="DUF1641"/>
</dbReference>
<feature type="coiled-coil region" evidence="1">
    <location>
        <begin position="1"/>
        <end position="31"/>
    </location>
</feature>
<keyword evidence="1" id="KW-0175">Coiled coil</keyword>